<evidence type="ECO:0008006" key="4">
    <source>
        <dbReference type="Google" id="ProtNLM"/>
    </source>
</evidence>
<protein>
    <recommendedName>
        <fullName evidence="4">DUF4383 domain-containing protein</fullName>
    </recommendedName>
</protein>
<keyword evidence="1" id="KW-1133">Transmembrane helix</keyword>
<feature type="transmembrane region" description="Helical" evidence="1">
    <location>
        <begin position="124"/>
        <end position="142"/>
    </location>
</feature>
<dbReference type="RefSeq" id="WP_104475887.1">
    <property type="nucleotide sequence ID" value="NZ_CP154825.1"/>
</dbReference>
<dbReference type="AlphaFoldDB" id="A0A2S6H0K3"/>
<keyword evidence="1" id="KW-0812">Transmembrane</keyword>
<dbReference type="Proteomes" id="UP000239203">
    <property type="component" value="Unassembled WGS sequence"/>
</dbReference>
<reference evidence="2 3" key="1">
    <citation type="submission" date="2018-02" db="EMBL/GenBank/DDBJ databases">
        <title>Genomic Encyclopedia of Archaeal and Bacterial Type Strains, Phase II (KMG-II): from individual species to whole genera.</title>
        <authorList>
            <person name="Goeker M."/>
        </authorList>
    </citation>
    <scope>NUCLEOTIDE SEQUENCE [LARGE SCALE GENOMIC DNA]</scope>
    <source>
        <strain evidence="2 3">YU 961-1</strain>
    </source>
</reference>
<evidence type="ECO:0000313" key="3">
    <source>
        <dbReference type="Proteomes" id="UP000239203"/>
    </source>
</evidence>
<accession>A0A2S6H0K3</accession>
<feature type="transmembrane region" description="Helical" evidence="1">
    <location>
        <begin position="65"/>
        <end position="83"/>
    </location>
</feature>
<evidence type="ECO:0000313" key="2">
    <source>
        <dbReference type="EMBL" id="PPK70961.1"/>
    </source>
</evidence>
<evidence type="ECO:0000256" key="1">
    <source>
        <dbReference type="SAM" id="Phobius"/>
    </source>
</evidence>
<proteinExistence type="predicted"/>
<comment type="caution">
    <text evidence="2">The sequence shown here is derived from an EMBL/GenBank/DDBJ whole genome shotgun (WGS) entry which is preliminary data.</text>
</comment>
<feature type="transmembrane region" description="Helical" evidence="1">
    <location>
        <begin position="90"/>
        <end position="112"/>
    </location>
</feature>
<gene>
    <name evidence="2" type="ORF">CLV40_101147</name>
</gene>
<sequence>MSTHAHHFRLVPTQRHHQAHPVAGAAECLFLAAGLITIAIITYATGATIMPGASDDGTVGAFGNPLAAVLHLAFGAFALVAALHPPLRRIFAEILGLAFFGFTVYDLVALIFPAAEEEPLGVSWPLLVAHVTALALCVVITFSTESPEAKPA</sequence>
<keyword evidence="3" id="KW-1185">Reference proteome</keyword>
<feature type="transmembrane region" description="Helical" evidence="1">
    <location>
        <begin position="21"/>
        <end position="45"/>
    </location>
</feature>
<name>A0A2S6H0K3_9PSEU</name>
<organism evidence="2 3">
    <name type="scientific">Actinokineospora auranticolor</name>
    <dbReference type="NCBI Taxonomy" id="155976"/>
    <lineage>
        <taxon>Bacteria</taxon>
        <taxon>Bacillati</taxon>
        <taxon>Actinomycetota</taxon>
        <taxon>Actinomycetes</taxon>
        <taxon>Pseudonocardiales</taxon>
        <taxon>Pseudonocardiaceae</taxon>
        <taxon>Actinokineospora</taxon>
    </lineage>
</organism>
<dbReference type="EMBL" id="PTIX01000001">
    <property type="protein sequence ID" value="PPK70961.1"/>
    <property type="molecule type" value="Genomic_DNA"/>
</dbReference>
<keyword evidence="1" id="KW-0472">Membrane</keyword>